<feature type="region of interest" description="Disordered" evidence="1">
    <location>
        <begin position="204"/>
        <end position="254"/>
    </location>
</feature>
<keyword evidence="2" id="KW-1185">Reference proteome</keyword>
<dbReference type="KEGG" id="pgut:117671705"/>
<dbReference type="Pfam" id="PF15244">
    <property type="entry name" value="HSD3"/>
    <property type="match status" value="2"/>
</dbReference>
<accession>A0A6P9CVR8</accession>
<gene>
    <name evidence="3" type="primary">LOC117671705</name>
</gene>
<dbReference type="GO" id="GO:0120206">
    <property type="term" value="C:photoreceptor distal connecting cilium"/>
    <property type="evidence" value="ECO:0007669"/>
    <property type="project" value="TreeGrafter"/>
</dbReference>
<dbReference type="RefSeq" id="XP_034283706.2">
    <property type="nucleotide sequence ID" value="XM_034427815.2"/>
</dbReference>
<dbReference type="PANTHER" id="PTHR14917">
    <property type="entry name" value="SPERMATOGENESIS-ASSOCIATED PROTEIN 7"/>
    <property type="match status" value="1"/>
</dbReference>
<dbReference type="GO" id="GO:0000226">
    <property type="term" value="P:microtubule cytoskeleton organization"/>
    <property type="evidence" value="ECO:0007669"/>
    <property type="project" value="TreeGrafter"/>
</dbReference>
<dbReference type="GO" id="GO:0036064">
    <property type="term" value="C:ciliary basal body"/>
    <property type="evidence" value="ECO:0007669"/>
    <property type="project" value="TreeGrafter"/>
</dbReference>
<reference evidence="3" key="1">
    <citation type="submission" date="2025-08" db="UniProtKB">
        <authorList>
            <consortium name="RefSeq"/>
        </authorList>
    </citation>
    <scope>IDENTIFICATION</scope>
    <source>
        <tissue evidence="3">Blood</tissue>
    </source>
</reference>
<dbReference type="GeneID" id="117671705"/>
<dbReference type="PANTHER" id="PTHR14917:SF3">
    <property type="entry name" value="SPERMATOGENESIS ASSOCIATED 7"/>
    <property type="match status" value="1"/>
</dbReference>
<evidence type="ECO:0000313" key="3">
    <source>
        <dbReference type="RefSeq" id="XP_034283706.2"/>
    </source>
</evidence>
<dbReference type="InParanoid" id="A0A6P9CVR8"/>
<dbReference type="AlphaFoldDB" id="A0A6P9CVR8"/>
<protein>
    <submittedName>
        <fullName evidence="3">Spermatogenesis-associated protein 7-like</fullName>
    </submittedName>
</protein>
<dbReference type="GO" id="GO:0120200">
    <property type="term" value="C:rod photoreceptor outer segment"/>
    <property type="evidence" value="ECO:0007669"/>
    <property type="project" value="TreeGrafter"/>
</dbReference>
<proteinExistence type="predicted"/>
<sequence>MPPPVLERYPQHLQLASLSWETTVLPPKPTCPRGDPTTGGFQAICLPCPVYGCCCYGNNRTTARTKAFPYSLCRLPEKTPRVPRLRRRGLRTPPTPARSGAAEVSWLAMRIPNHSLMGPFRGHMSIKSSPFSPSSSCKLSSQYIVQDHMAMHYRKLLTAKAAVDSSAPKSLNTSIKYRDQQKREKLIKAVEKFKKEVALIHSMPSGHSRGVSTKNHNQLPNHLNLAPRARSSPLRKEEQKPSKPSKKTYASLQPSILKEEDIQGPVLSRTYRNALQPCALSLSLFPGKLCQSPKKKSTSGDLLDTHADWFTETKQPFTPKLLKTASKSFLSKYRYYNHPCRKKSFSPHTQSHKRSRNVYRSMDKERLRAYTEDPPCHPLKNHSGNSTTIQTLLRAKNEELKYLQLLQEVTNYILLRSCYWKKSLGDIIRMHIINRCDLDEVKIQRIFQALEEDLNIYTHLPDPSELHCLETWE</sequence>
<dbReference type="GO" id="GO:0005930">
    <property type="term" value="C:axoneme"/>
    <property type="evidence" value="ECO:0007669"/>
    <property type="project" value="TreeGrafter"/>
</dbReference>
<evidence type="ECO:0000256" key="1">
    <source>
        <dbReference type="SAM" id="MobiDB-lite"/>
    </source>
</evidence>
<organism evidence="2 3">
    <name type="scientific">Pantherophis guttatus</name>
    <name type="common">Corn snake</name>
    <name type="synonym">Elaphe guttata</name>
    <dbReference type="NCBI Taxonomy" id="94885"/>
    <lineage>
        <taxon>Eukaryota</taxon>
        <taxon>Metazoa</taxon>
        <taxon>Chordata</taxon>
        <taxon>Craniata</taxon>
        <taxon>Vertebrata</taxon>
        <taxon>Euteleostomi</taxon>
        <taxon>Lepidosauria</taxon>
        <taxon>Squamata</taxon>
        <taxon>Bifurcata</taxon>
        <taxon>Unidentata</taxon>
        <taxon>Episquamata</taxon>
        <taxon>Toxicofera</taxon>
        <taxon>Serpentes</taxon>
        <taxon>Colubroidea</taxon>
        <taxon>Colubridae</taxon>
        <taxon>Colubrinae</taxon>
        <taxon>Pantherophis</taxon>
    </lineage>
</organism>
<evidence type="ECO:0000313" key="2">
    <source>
        <dbReference type="Proteomes" id="UP001652622"/>
    </source>
</evidence>
<dbReference type="GO" id="GO:0045494">
    <property type="term" value="P:photoreceptor cell maintenance"/>
    <property type="evidence" value="ECO:0007669"/>
    <property type="project" value="TreeGrafter"/>
</dbReference>
<feature type="compositionally biased region" description="Polar residues" evidence="1">
    <location>
        <begin position="210"/>
        <end position="221"/>
    </location>
</feature>
<dbReference type="Proteomes" id="UP001652622">
    <property type="component" value="Unplaced"/>
</dbReference>
<dbReference type="InterPro" id="IPR029357">
    <property type="entry name" value="SPATA7"/>
</dbReference>
<name>A0A6P9CVR8_PANGU</name>